<sequence>MKFSRAINIFLIYVILLDYMIPCAHAIDTLQIVKIREDIFPGNWSPTNTSNIVDASKSNPDQVDTKHDIGKKNSSVKQYILKSSASSPIQGAESTVGFSGNVGNGIVDEFTGDLNYSIPLMDVEGFPLILAYNPNIGMNDEASWVGLGWNLSLGSINREMRGVPDDFQGDPVVRTMKLTDHTKEGSSFGMNFFAGVGLYLLGSQTIDLSGGFRFANGSYFDNYSGEGKTFEFGLFTNASFIGIGNNASVGISTDTQNGVGYTRSFGFNGVPSAFGISFGGFQEQRSVTETSRSGIKTKSNTSGWTYGAKVFITGATFRNMAGSYRHFGTQTFVPRFANHMAGKKVMNVNSGLGIGGIGIFAGGMGMAKTKYSTVEKIDNYAGHIREYKAFGFNHMTKGQRTGQAIMDFNRGSSQEVNIETKTLGFSAPTYDIFHCSAPGFMSNYRSYRYDVYALRDAVVNQQTNITGEGKHNAGIVVLPTFGYQNEQTDWNGTERKYFGPTTHWQGNFKGMEETLSEDDKEYYYRTIGELTPVDNSLLTQFQGAQPSMVPFQIAFESSNKKLSFIPSTLLISSSGDLANVPTTNYNLNKPVNAVNYKELTIADLKTRSLKNYTPFECSSLNQGELIRVELPGVDLGLSTSAVKKDHHTGGIEVTNTNGFRYVFGLPSYSYQQSEISFSAALLINEQKYNETALVQYAPGDNSTANTRGRHAMYDRMLTPAYSSTFLLTEMYSDDYLDRTENGPSEDDHGNYYKVNYANIYGEDNPYNWRIPICSDDDNQPFEYKSRLAYLNKNYHTDPWDDVANYFYGKKDLYYVASLESKNLIAYFCLEDRLDQFSMKGEDGGLDTDKPGKLLKKILLFAKNDIETSEGNPVPLQVIEFEYDYSLCQDYVGNINTYSGSANSGKLTLKAVYTYTGNSTENKTAPIEFVYSDTNPDFKWNSSDRWGEYQPNNPSKPNHEFPFTDEQNASANIKAWKLAKVKQTSGGELSIQYERDSYHMVQNRRAMKMFNVLAMSTEESLENMTEYDIQTVANLETHHASTTFRNPSEHKEYFNVIYFKLDEPINDSPQNARVKIIKDYLTDENGNIPDELFFDMYAKMADRDVDKFEHVPSSVKLHKLMGGNFFAGAVGNGSNSYKIGYVVIEPEQIAKLADDPPIKLVNFLIENSSKFPFMPFSIDPIFSYKVNPLAVANWQYARINTPCTVYGTIDYNATQATDFCDYNLSNDWNIIGVNLLKRFNKKNYGLYFDPNRSLMKLYDPDRIKYGGDSRVSTITVSDGWDDLSGEAEASYIWQYEYGKTRVNTEGIASYEPAVGNIENPFYELDGYSYERHLLPDEKTYQILPWGEMVYPGAIVGYAKVKADVLTIGSSVGSSITDFYTLRDKPTIAGKTAMSKLEFSGETAIKIDKVYNEAFGFSQGFYVETSDYHGKPKKITLKDRTGNEIATTAFNYYGKGDKIKYADRSGNISLADLPRDIDMYADSWVVEEHNKLQESSTTTSAGITAIIPYFFMNDDEEITEYRKSASAFTFSKVIHHAAVIKSVETTYLGSNNKSEDLVYDARSGNVLLSSVKDEFNDNFYNLSYPAHWKYDNFRNISLNEGRIINQGDLTGIDNEINFSTLTVTPFSVGDVIEYSIAGISGKKGWIVEINHAAKKAYVIDEDGKATYGVDWSATIVTIVKSGRKNRVDAQMMGITTKNSPLAANQIVFPTTGVINVEAVRYKENNNLPCLRPEDWADKPSIIDMYEDRQYVAGAIINPFRKGVMGNYRLFTSYAFQNERTSGHLLGIRQDGTLTGYVPFYKLGSDNEWHAIDESGHTAYNNGDLGDWRQLDKITKFDEFGKPLESESPTKNRTTQLYGMNKDLKLFPKALIANAKTNEVAFDGLEDYYYRENNTIDYLGYGFSLYPGTNGKIDPDEKHTGDYSLRINGLYVNQIPVTYAPDPIETTHINGEKEYEVQECDCIRSFSPIVNNRYVFSVWIKENTRVLPYQETRFVIRFLDAAQNPLYSDLIFTPSGSVVDGWQKIEGEYMPPPQARWMRISIYTEDESVLYIDDFRSHPYNAAMSSVVYDQKKTFPLAEHDAYNYSIFYNYDENNSLVRTRVETVEGIQTVSEKESALRRK</sequence>
<proteinExistence type="predicted"/>
<protein>
    <submittedName>
        <fullName evidence="1">Uncharacterized protein</fullName>
    </submittedName>
</protein>
<keyword evidence="2" id="KW-1185">Reference proteome</keyword>
<dbReference type="Proteomes" id="UP000652681">
    <property type="component" value="Unassembled WGS sequence"/>
</dbReference>
<accession>A0A8J6PRY6</accession>
<dbReference type="RefSeq" id="WP_163490007.1">
    <property type="nucleotide sequence ID" value="NZ_JACVEL010000013.1"/>
</dbReference>
<comment type="caution">
    <text evidence="1">The sequence shown here is derived from an EMBL/GenBank/DDBJ whole genome shotgun (WGS) entry which is preliminary data.</text>
</comment>
<reference evidence="1" key="1">
    <citation type="submission" date="2020-09" db="EMBL/GenBank/DDBJ databases">
        <title>Taishania pollutisoli gen. nov., sp. nov., Isolated from Tetrabromobisphenol A-Contaminated Soil.</title>
        <authorList>
            <person name="Chen Q."/>
        </authorList>
    </citation>
    <scope>NUCLEOTIDE SEQUENCE</scope>
    <source>
        <strain evidence="1">CZZ-1</strain>
    </source>
</reference>
<evidence type="ECO:0000313" key="1">
    <source>
        <dbReference type="EMBL" id="MBC9813653.1"/>
    </source>
</evidence>
<gene>
    <name evidence="1" type="ORF">H9Y05_14350</name>
</gene>
<name>A0A8J6PRY6_9FLAO</name>
<organism evidence="1 2">
    <name type="scientific">Taishania pollutisoli</name>
    <dbReference type="NCBI Taxonomy" id="2766479"/>
    <lineage>
        <taxon>Bacteria</taxon>
        <taxon>Pseudomonadati</taxon>
        <taxon>Bacteroidota</taxon>
        <taxon>Flavobacteriia</taxon>
        <taxon>Flavobacteriales</taxon>
        <taxon>Crocinitomicaceae</taxon>
        <taxon>Taishania</taxon>
    </lineage>
</organism>
<evidence type="ECO:0000313" key="2">
    <source>
        <dbReference type="Proteomes" id="UP000652681"/>
    </source>
</evidence>
<dbReference type="Gene3D" id="2.60.120.260">
    <property type="entry name" value="Galactose-binding domain-like"/>
    <property type="match status" value="1"/>
</dbReference>
<dbReference type="EMBL" id="JACVEL010000013">
    <property type="protein sequence ID" value="MBC9813653.1"/>
    <property type="molecule type" value="Genomic_DNA"/>
</dbReference>